<dbReference type="OrthoDB" id="1445262at2"/>
<keyword evidence="2" id="KW-1185">Reference proteome</keyword>
<comment type="caution">
    <text evidence="1">The sequence shown here is derived from an EMBL/GenBank/DDBJ whole genome shotgun (WGS) entry which is preliminary data.</text>
</comment>
<organism evidence="1 2">
    <name type="scientific">Flavobacterium hercynium</name>
    <dbReference type="NCBI Taxonomy" id="387094"/>
    <lineage>
        <taxon>Bacteria</taxon>
        <taxon>Pseudomonadati</taxon>
        <taxon>Bacteroidota</taxon>
        <taxon>Flavobacteriia</taxon>
        <taxon>Flavobacteriales</taxon>
        <taxon>Flavobacteriaceae</taxon>
        <taxon>Flavobacterium</taxon>
    </lineage>
</organism>
<dbReference type="EMBL" id="MUGW01000022">
    <property type="protein sequence ID" value="OXA91248.1"/>
    <property type="molecule type" value="Genomic_DNA"/>
</dbReference>
<evidence type="ECO:0000313" key="1">
    <source>
        <dbReference type="EMBL" id="OXA91248.1"/>
    </source>
</evidence>
<sequence>MKRIVIVLVFLIVQISCKDTNSQKVNYPHQNIVLKEKQFTCEDIAYQIVKSSNLELRGRKEFLTQIDRIEEDNIIIQVYIENNISDNPKTKQIVESTIAWLKLNVYDCKLYNTSADPDNPIELDFDKKLLEKNNIFKLCDIVKKEKKIILSNTNIKYSILPVNFDEYYQTCVHPYDSIKCNENYPKYVYNDGDPIAEIFQGKFHPSEYMYLPKVKDYQPVLLCNTDFDIESYDLVIIKNNKIISSLEIGVMDGESIMQFNISKDYLISVNTKKNGTQKSTLFKTYKINQDGVLVEESLN</sequence>
<name>A0A226HBL6_9FLAO</name>
<reference evidence="1 2" key="1">
    <citation type="submission" date="2016-11" db="EMBL/GenBank/DDBJ databases">
        <title>Whole genomes of Flavobacteriaceae.</title>
        <authorList>
            <person name="Stine C."/>
            <person name="Li C."/>
            <person name="Tadesse D."/>
        </authorList>
    </citation>
    <scope>NUCLEOTIDE SEQUENCE [LARGE SCALE GENOMIC DNA]</scope>
    <source>
        <strain evidence="1 2">DSM 18292</strain>
    </source>
</reference>
<accession>A0A226HBL6</accession>
<evidence type="ECO:0000313" key="2">
    <source>
        <dbReference type="Proteomes" id="UP000198345"/>
    </source>
</evidence>
<proteinExistence type="predicted"/>
<dbReference type="Proteomes" id="UP000198345">
    <property type="component" value="Unassembled WGS sequence"/>
</dbReference>
<dbReference type="AlphaFoldDB" id="A0A226HBL6"/>
<dbReference type="RefSeq" id="WP_089050031.1">
    <property type="nucleotide sequence ID" value="NZ_FXTV01000003.1"/>
</dbReference>
<gene>
    <name evidence="1" type="ORF">B0A66_11775</name>
</gene>
<protein>
    <submittedName>
        <fullName evidence="1">Uncharacterized protein</fullName>
    </submittedName>
</protein>